<keyword evidence="3" id="KW-1185">Reference proteome</keyword>
<dbReference type="Proteomes" id="UP000887569">
    <property type="component" value="Unplaced"/>
</dbReference>
<sequence length="290" mass="32017">LRMFDSQFDDGSKKKGGREVAVVSHKSSRIAIRNMCTGDGTGTNRCCDILKYQLTQKMVTIIACAVHIIFTFAVFIYLSVSASLAAVILFPVAIAAYVTFFLGMKLESAKLFIPLLIYLVALVISLIVGISICGTILHIRKICLNLCSIGNGLNYPAAIVLLSLDLCMSLLLSWPTLVYYRFLRREAMKQSEVANEPAFLRQTAYYTSTRNAADSVHNTERIRRADPAALYDTVPFDGDPQPPSPSHIMNLSPAVDRSGTSQSTARTQYSGDFSESELEPHDPYSERVIN</sequence>
<keyword evidence="2" id="KW-0812">Transmembrane</keyword>
<protein>
    <submittedName>
        <fullName evidence="4">Uncharacterized protein</fullName>
    </submittedName>
</protein>
<feature type="compositionally biased region" description="Polar residues" evidence="1">
    <location>
        <begin position="258"/>
        <end position="273"/>
    </location>
</feature>
<evidence type="ECO:0000313" key="3">
    <source>
        <dbReference type="Proteomes" id="UP000887569"/>
    </source>
</evidence>
<feature type="transmembrane region" description="Helical" evidence="2">
    <location>
        <begin position="84"/>
        <end position="103"/>
    </location>
</feature>
<feature type="transmembrane region" description="Helical" evidence="2">
    <location>
        <begin position="58"/>
        <end position="78"/>
    </location>
</feature>
<feature type="region of interest" description="Disordered" evidence="1">
    <location>
        <begin position="233"/>
        <end position="290"/>
    </location>
</feature>
<evidence type="ECO:0000313" key="4">
    <source>
        <dbReference type="WBParaSite" id="PgB04_g085_t01"/>
    </source>
</evidence>
<keyword evidence="2" id="KW-1133">Transmembrane helix</keyword>
<feature type="compositionally biased region" description="Basic and acidic residues" evidence="1">
    <location>
        <begin position="278"/>
        <end position="290"/>
    </location>
</feature>
<accession>A0A914ZNJ4</accession>
<evidence type="ECO:0000256" key="1">
    <source>
        <dbReference type="SAM" id="MobiDB-lite"/>
    </source>
</evidence>
<dbReference type="AlphaFoldDB" id="A0A914ZNJ4"/>
<organism evidence="3 4">
    <name type="scientific">Parascaris univalens</name>
    <name type="common">Nematode worm</name>
    <dbReference type="NCBI Taxonomy" id="6257"/>
    <lineage>
        <taxon>Eukaryota</taxon>
        <taxon>Metazoa</taxon>
        <taxon>Ecdysozoa</taxon>
        <taxon>Nematoda</taxon>
        <taxon>Chromadorea</taxon>
        <taxon>Rhabditida</taxon>
        <taxon>Spirurina</taxon>
        <taxon>Ascaridomorpha</taxon>
        <taxon>Ascaridoidea</taxon>
        <taxon>Ascarididae</taxon>
        <taxon>Parascaris</taxon>
    </lineage>
</organism>
<name>A0A914ZNJ4_PARUN</name>
<feature type="transmembrane region" description="Helical" evidence="2">
    <location>
        <begin position="157"/>
        <end position="180"/>
    </location>
</feature>
<keyword evidence="2" id="KW-0472">Membrane</keyword>
<reference evidence="4" key="1">
    <citation type="submission" date="2022-11" db="UniProtKB">
        <authorList>
            <consortium name="WormBaseParasite"/>
        </authorList>
    </citation>
    <scope>IDENTIFICATION</scope>
</reference>
<feature type="transmembrane region" description="Helical" evidence="2">
    <location>
        <begin position="115"/>
        <end position="137"/>
    </location>
</feature>
<evidence type="ECO:0000256" key="2">
    <source>
        <dbReference type="SAM" id="Phobius"/>
    </source>
</evidence>
<dbReference type="WBParaSite" id="PgB04_g085_t01">
    <property type="protein sequence ID" value="PgB04_g085_t01"/>
    <property type="gene ID" value="PgB04_g085"/>
</dbReference>
<proteinExistence type="predicted"/>